<protein>
    <submittedName>
        <fullName evidence="2">Uncharacterized protein</fullName>
    </submittedName>
</protein>
<dbReference type="EMBL" id="LWSA01000090">
    <property type="protein sequence ID" value="OCX73904.1"/>
    <property type="molecule type" value="Genomic_DNA"/>
</dbReference>
<evidence type="ECO:0000313" key="4">
    <source>
        <dbReference type="Proteomes" id="UP000095008"/>
    </source>
</evidence>
<dbReference type="STRING" id="930.GCA_002079865_02796"/>
<dbReference type="RefSeq" id="WP_035218714.1">
    <property type="nucleotide sequence ID" value="NZ_JAAVXF010000076.1"/>
</dbReference>
<sequence length="152" mass="17116">MGQAKIRKLNGTYPEQTPKPLTINVLDAGQAFFKLYRKILNHLQQEFPEHCSEKDQEEKAYAALTRMMELGAKGVFSLEEPLVLFATWQDRTGGWITLSMPEKRAAAKKIAETGRLPTGKGLLEYLAFVNVQVKGDTVTFGAGSPWMQRRSR</sequence>
<gene>
    <name evidence="1" type="ORF">A6M23_09110</name>
    <name evidence="2" type="ORF">A6P07_07175</name>
</gene>
<evidence type="ECO:0000313" key="3">
    <source>
        <dbReference type="Proteomes" id="UP000094893"/>
    </source>
</evidence>
<reference evidence="2 3" key="1">
    <citation type="journal article" date="2016" name="Int. J. Mol. Sci.">
        <title>Comparative genomics of the extreme acidophile Acidithiobacillus thiooxidans reveals intraspecific divergence and niche adaptation.</title>
        <authorList>
            <person name="Zhang X."/>
            <person name="Feng X."/>
            <person name="Tao J."/>
            <person name="Ma L."/>
            <person name="Xiao Y."/>
            <person name="Liang Y."/>
            <person name="Liu X."/>
            <person name="Yin H."/>
        </authorList>
    </citation>
    <scope>NUCLEOTIDE SEQUENCE [LARGE SCALE GENOMIC DNA]</scope>
    <source>
        <strain evidence="2 3">A02</strain>
        <strain evidence="1">DXS-W</strain>
    </source>
</reference>
<name>A0A1C2ID39_ACITH</name>
<accession>A0A1C2ID39</accession>
<evidence type="ECO:0000313" key="1">
    <source>
        <dbReference type="EMBL" id="OCX72765.1"/>
    </source>
</evidence>
<dbReference type="Proteomes" id="UP000094893">
    <property type="component" value="Unassembled WGS sequence"/>
</dbReference>
<evidence type="ECO:0000313" key="2">
    <source>
        <dbReference type="EMBL" id="OCX73904.1"/>
    </source>
</evidence>
<dbReference type="EMBL" id="LWRY01000101">
    <property type="protein sequence ID" value="OCX72765.1"/>
    <property type="molecule type" value="Genomic_DNA"/>
</dbReference>
<dbReference type="Proteomes" id="UP000095008">
    <property type="component" value="Unassembled WGS sequence"/>
</dbReference>
<organism evidence="2 3">
    <name type="scientific">Acidithiobacillus thiooxidans</name>
    <name type="common">Thiobacillus thiooxidans</name>
    <dbReference type="NCBI Taxonomy" id="930"/>
    <lineage>
        <taxon>Bacteria</taxon>
        <taxon>Pseudomonadati</taxon>
        <taxon>Pseudomonadota</taxon>
        <taxon>Acidithiobacillia</taxon>
        <taxon>Acidithiobacillales</taxon>
        <taxon>Acidithiobacillaceae</taxon>
        <taxon>Acidithiobacillus</taxon>
    </lineage>
</organism>
<proteinExistence type="predicted"/>
<dbReference type="AlphaFoldDB" id="A0A1C2ID39"/>
<comment type="caution">
    <text evidence="2">The sequence shown here is derived from an EMBL/GenBank/DDBJ whole genome shotgun (WGS) entry which is preliminary data.</text>
</comment>
<keyword evidence="4" id="KW-1185">Reference proteome</keyword>